<evidence type="ECO:0000256" key="10">
    <source>
        <dbReference type="SAM" id="MobiDB-lite"/>
    </source>
</evidence>
<reference evidence="11" key="1">
    <citation type="submission" date="2025-08" db="UniProtKB">
        <authorList>
            <consortium name="Ensembl"/>
        </authorList>
    </citation>
    <scope>IDENTIFICATION</scope>
</reference>
<keyword evidence="3" id="KW-0597">Phosphoprotein</keyword>
<dbReference type="GO" id="GO:0048167">
    <property type="term" value="P:regulation of synaptic plasticity"/>
    <property type="evidence" value="ECO:0007669"/>
    <property type="project" value="TreeGrafter"/>
</dbReference>
<evidence type="ECO:0000256" key="3">
    <source>
        <dbReference type="ARBA" id="ARBA00022553"/>
    </source>
</evidence>
<keyword evidence="4" id="KW-0770">Synapse</keyword>
<evidence type="ECO:0000256" key="1">
    <source>
        <dbReference type="ARBA" id="ARBA00004245"/>
    </source>
</evidence>
<feature type="coiled-coil region" evidence="9">
    <location>
        <begin position="318"/>
        <end position="345"/>
    </location>
</feature>
<feature type="compositionally biased region" description="Low complexity" evidence="10">
    <location>
        <begin position="17"/>
        <end position="27"/>
    </location>
</feature>
<feature type="coiled-coil region" evidence="9">
    <location>
        <begin position="409"/>
        <end position="573"/>
    </location>
</feature>
<reference evidence="11" key="2">
    <citation type="submission" date="2025-09" db="UniProtKB">
        <authorList>
            <consortium name="Ensembl"/>
        </authorList>
    </citation>
    <scope>IDENTIFICATION</scope>
</reference>
<comment type="subcellular location">
    <subcellularLocation>
        <location evidence="1">Cytoplasm</location>
        <location evidence="1">Cytoskeleton</location>
    </subcellularLocation>
    <subcellularLocation>
        <location evidence="8">Presynapse</location>
    </subcellularLocation>
</comment>
<dbReference type="Gene3D" id="1.10.287.1490">
    <property type="match status" value="1"/>
</dbReference>
<proteinExistence type="predicted"/>
<evidence type="ECO:0000256" key="5">
    <source>
        <dbReference type="ARBA" id="ARBA00023054"/>
    </source>
</evidence>
<organism evidence="11 12">
    <name type="scientific">Poecilia latipinna</name>
    <name type="common">sailfin molly</name>
    <dbReference type="NCBI Taxonomy" id="48699"/>
    <lineage>
        <taxon>Eukaryota</taxon>
        <taxon>Metazoa</taxon>
        <taxon>Chordata</taxon>
        <taxon>Craniata</taxon>
        <taxon>Vertebrata</taxon>
        <taxon>Euteleostomi</taxon>
        <taxon>Actinopterygii</taxon>
        <taxon>Neopterygii</taxon>
        <taxon>Teleostei</taxon>
        <taxon>Neoteleostei</taxon>
        <taxon>Acanthomorphata</taxon>
        <taxon>Ovalentaria</taxon>
        <taxon>Atherinomorphae</taxon>
        <taxon>Cyprinodontiformes</taxon>
        <taxon>Poeciliidae</taxon>
        <taxon>Poeciliinae</taxon>
        <taxon>Poecilia</taxon>
    </lineage>
</organism>
<dbReference type="GO" id="GO:0098882">
    <property type="term" value="F:structural constituent of presynaptic active zone"/>
    <property type="evidence" value="ECO:0007669"/>
    <property type="project" value="TreeGrafter"/>
</dbReference>
<keyword evidence="6" id="KW-0206">Cytoskeleton</keyword>
<dbReference type="PANTHER" id="PTHR18861:SF1">
    <property type="entry name" value="ELKS_RAB6-INTERACTING_CAST FAMILY MEMBER 1"/>
    <property type="match status" value="1"/>
</dbReference>
<dbReference type="Pfam" id="PF10174">
    <property type="entry name" value="Cast"/>
    <property type="match status" value="2"/>
</dbReference>
<dbReference type="InterPro" id="IPR019323">
    <property type="entry name" value="ELKS/CAST"/>
</dbReference>
<evidence type="ECO:0000256" key="7">
    <source>
        <dbReference type="ARBA" id="ARBA00023273"/>
    </source>
</evidence>
<dbReference type="GO" id="GO:0030424">
    <property type="term" value="C:axon"/>
    <property type="evidence" value="ECO:0007669"/>
    <property type="project" value="UniProtKB-SubCell"/>
</dbReference>
<accession>A0A3B3TV52</accession>
<feature type="coiled-coil region" evidence="9">
    <location>
        <begin position="602"/>
        <end position="691"/>
    </location>
</feature>
<dbReference type="AlphaFoldDB" id="A0A3B3TV52"/>
<dbReference type="Proteomes" id="UP000261500">
    <property type="component" value="Unplaced"/>
</dbReference>
<dbReference type="PANTHER" id="PTHR18861">
    <property type="entry name" value="ELKS/RAB6-INTERACTING/CAST PROTEIN"/>
    <property type="match status" value="1"/>
</dbReference>
<keyword evidence="12" id="KW-1185">Reference proteome</keyword>
<evidence type="ECO:0000256" key="4">
    <source>
        <dbReference type="ARBA" id="ARBA00023018"/>
    </source>
</evidence>
<feature type="compositionally biased region" description="Gly residues" evidence="10">
    <location>
        <begin position="38"/>
        <end position="49"/>
    </location>
</feature>
<feature type="region of interest" description="Disordered" evidence="10">
    <location>
        <begin position="896"/>
        <end position="928"/>
    </location>
</feature>
<evidence type="ECO:0000256" key="8">
    <source>
        <dbReference type="ARBA" id="ARBA00034106"/>
    </source>
</evidence>
<dbReference type="GeneTree" id="ENSGT00650000093320"/>
<keyword evidence="2" id="KW-0963">Cytoplasm</keyword>
<name>A0A3B3TV52_9TELE</name>
<dbReference type="GO" id="GO:0048788">
    <property type="term" value="C:cytoskeleton of presynaptic active zone"/>
    <property type="evidence" value="ECO:0007669"/>
    <property type="project" value="TreeGrafter"/>
</dbReference>
<dbReference type="GO" id="GO:0007274">
    <property type="term" value="P:neuromuscular synaptic transmission"/>
    <property type="evidence" value="ECO:0007669"/>
    <property type="project" value="TreeGrafter"/>
</dbReference>
<dbReference type="Ensembl" id="ENSPLAT00000009970.1">
    <property type="protein sequence ID" value="ENSPLAP00000004246.1"/>
    <property type="gene ID" value="ENSPLAG00000000121.1"/>
</dbReference>
<evidence type="ECO:0000256" key="2">
    <source>
        <dbReference type="ARBA" id="ARBA00022490"/>
    </source>
</evidence>
<feature type="coiled-coil region" evidence="9">
    <location>
        <begin position="161"/>
        <end position="188"/>
    </location>
</feature>
<keyword evidence="5 9" id="KW-0175">Coiled coil</keyword>
<evidence type="ECO:0000313" key="12">
    <source>
        <dbReference type="Proteomes" id="UP000261500"/>
    </source>
</evidence>
<keyword evidence="7" id="KW-0966">Cell projection</keyword>
<evidence type="ECO:0000313" key="11">
    <source>
        <dbReference type="Ensembl" id="ENSPLAP00000004246.1"/>
    </source>
</evidence>
<evidence type="ECO:0000256" key="6">
    <source>
        <dbReference type="ARBA" id="ARBA00023212"/>
    </source>
</evidence>
<feature type="region of interest" description="Disordered" evidence="10">
    <location>
        <begin position="726"/>
        <end position="745"/>
    </location>
</feature>
<dbReference type="STRING" id="48699.ENSPLAP00000004246"/>
<feature type="compositionally biased region" description="Acidic residues" evidence="10">
    <location>
        <begin position="919"/>
        <end position="928"/>
    </location>
</feature>
<protein>
    <submittedName>
        <fullName evidence="11">ELKS/RAB6-interacting/CAST family member 1a</fullName>
    </submittedName>
</protein>
<evidence type="ECO:0000256" key="9">
    <source>
        <dbReference type="SAM" id="Coils"/>
    </source>
</evidence>
<feature type="region of interest" description="Disordered" evidence="10">
    <location>
        <begin position="1"/>
        <end position="52"/>
    </location>
</feature>
<sequence>MYGSARSVGGGGGSQGSGRSPRLPRSPRMGHRRTNSTGGSGGGPGGAGGKTLSMENIQSLNAAYATSGPMYLSDNEVAMAGDHVPKSGVTVTAAGRQRVTYGSRGSSGGVVAASTPNISTMVPANAVLPAGMMAGDALAFGEHHMASTVPHSLRQARDNTILDLQAQLKEVLRENELLRREVEVKESKLSSSMNSIKTFWSPELKKERALRKDEASKIAVWKEQYRVIQDEAQVSVSVSDLKLVFSASNHHITAPSAKASEEDQERTRRLADAEMHRHHLESLLDQRDREITALREELHRRYEGTPESTKTKALQTVIDMKDAKINSMERSLRDMEEEMLMMKSNGLLSCEERQEEMKQMEVYRSHTKFMKNKMEQVKQDLSRKDTELLGLQTKLETLTNQFSDSKQHIEVLKESLTAKEQRAAILQTEVDALRLRLEEKEATLNKKSKQIQEMSEEKGTLNGEIHDLKDMLDVKERKINVLQKKIENLQEQLRDKEKQMSSLKERVKSLQADTSNTDTALTTLEESLAEKERIIERLKEQRDRDDREKTEELDCSKKELKELKERLSLLQGDLSDRETSLLDLKEHASSLASSGLKKDTKLKSLEITLEQKREECLKLENQLKRAQNAALEAQANTELAERIRNLEQEVVRHREDSGKAQAEVDRLLEILREMENEKNDKDKKISELESIFCLCRQMKDQTKKVASLKHKEQVEKSRNARLMEEARKREDNLSESSQQVKDTLRQKSERIEELEEALRESVQITAEREMVLAQEEAARSLQERQMEELLGAMEKVKQELESMRAKLASTQQSLCEKEAHLTTLRAERRKHLEEVLEMKQEALLAAISEKDANIALLELSSSKKKKTQDEVAQLKREKDRLVQQLKQQTQNRMKLMADNYEDDHLKAAHDHTNHKPSPDQDDEEGIWA</sequence>
<feature type="compositionally biased region" description="Basic and acidic residues" evidence="10">
    <location>
        <begin position="902"/>
        <end position="918"/>
    </location>
</feature>